<dbReference type="Gene3D" id="2.60.40.10">
    <property type="entry name" value="Immunoglobulins"/>
    <property type="match status" value="2"/>
</dbReference>
<dbReference type="EMBL" id="LAZR01012414">
    <property type="protein sequence ID" value="KKM26949.1"/>
    <property type="molecule type" value="Genomic_DNA"/>
</dbReference>
<keyword evidence="1" id="KW-0472">Membrane</keyword>
<feature type="transmembrane region" description="Helical" evidence="1">
    <location>
        <begin position="374"/>
        <end position="395"/>
    </location>
</feature>
<dbReference type="InterPro" id="IPR008964">
    <property type="entry name" value="Invasin/intimin_cell_adhesion"/>
</dbReference>
<sequence length="657" mass="75080">MINKTKITIVSSLCFIFIMGFFAQTNFIISSQPEFNDDTKTPNTSDASFIYDLTDGNSMNLQSTGNTVTNTLTSDSGIKFDLETQFNEGASGNAKTIINNTKEIYSDNNNKTYLRDSVSGFNATIDNGFNPHAVDVQTYDLHHDGYSNVSATAIVSDIDKDSLESFEISDTGDYPWDITYLKQITGRENLIVNNEVFIEQDVDYFKVIVGLDGFIVWSDGQIYYTWDGGSGWNPIPGLNATTDQFISIQYGALSLVLVNNTFIITDLFFWEITIVFWTDVYIYSLFYFFEIVWIYTLTITIYWGYWLYIFYLWVVFDLIYVFIYPDYDWKIEYYYTYIVIVWLNIEITIWYYFWYVHWVIVFWWEWWIFEIQWWYYYIDFTWIFIDFFVWIQFWYLYYNWIYIYYIPVYILPNLLDIDIIGAEYANTTFYFTAEVKDCWGNPISGAALTGTWDGSSIGTVTDNGDGTYSFTVSAITVNPGDPGLWLNLTASKSGYALGYLDTEIAVNPTQMQSKLYINNVKAVYTNTTFTFKLELHDSLGNLVSGATIGGTWDGSSIGSVTDNGDGTYSFSVAANLVNPGDPGIWLNLTSTKTGFIGGTLDSEIAVDPDAVNKQSTPIVDESPFIPGPSILLIGVVSSFSIIVVAKYLTKKRKIIKQ</sequence>
<proteinExistence type="predicted"/>
<gene>
    <name evidence="2" type="ORF">LCGC14_1579630</name>
</gene>
<accession>A0A0F9J3D4</accession>
<dbReference type="AlphaFoldDB" id="A0A0F9J3D4"/>
<name>A0A0F9J3D4_9ZZZZ</name>
<dbReference type="InterPro" id="IPR013783">
    <property type="entry name" value="Ig-like_fold"/>
</dbReference>
<feature type="transmembrane region" description="Helical" evidence="1">
    <location>
        <begin position="335"/>
        <end position="354"/>
    </location>
</feature>
<feature type="transmembrane region" description="Helical" evidence="1">
    <location>
        <begin position="630"/>
        <end position="649"/>
    </location>
</feature>
<keyword evidence="1" id="KW-0812">Transmembrane</keyword>
<feature type="transmembrane region" description="Helical" evidence="1">
    <location>
        <begin position="305"/>
        <end position="323"/>
    </location>
</feature>
<protein>
    <recommendedName>
        <fullName evidence="3">Big-1 domain-containing protein</fullName>
    </recommendedName>
</protein>
<keyword evidence="1" id="KW-1133">Transmembrane helix</keyword>
<dbReference type="SUPFAM" id="SSF49373">
    <property type="entry name" value="Invasin/intimin cell-adhesion fragments"/>
    <property type="match status" value="1"/>
</dbReference>
<evidence type="ECO:0000256" key="1">
    <source>
        <dbReference type="SAM" id="Phobius"/>
    </source>
</evidence>
<comment type="caution">
    <text evidence="2">The sequence shown here is derived from an EMBL/GenBank/DDBJ whole genome shotgun (WGS) entry which is preliminary data.</text>
</comment>
<organism evidence="2">
    <name type="scientific">marine sediment metagenome</name>
    <dbReference type="NCBI Taxonomy" id="412755"/>
    <lineage>
        <taxon>unclassified sequences</taxon>
        <taxon>metagenomes</taxon>
        <taxon>ecological metagenomes</taxon>
    </lineage>
</organism>
<reference evidence="2" key="1">
    <citation type="journal article" date="2015" name="Nature">
        <title>Complex archaea that bridge the gap between prokaryotes and eukaryotes.</title>
        <authorList>
            <person name="Spang A."/>
            <person name="Saw J.H."/>
            <person name="Jorgensen S.L."/>
            <person name="Zaremba-Niedzwiedzka K."/>
            <person name="Martijn J."/>
            <person name="Lind A.E."/>
            <person name="van Eijk R."/>
            <person name="Schleper C."/>
            <person name="Guy L."/>
            <person name="Ettema T.J."/>
        </authorList>
    </citation>
    <scope>NUCLEOTIDE SEQUENCE</scope>
</reference>
<evidence type="ECO:0000313" key="2">
    <source>
        <dbReference type="EMBL" id="KKM26949.1"/>
    </source>
</evidence>
<evidence type="ECO:0008006" key="3">
    <source>
        <dbReference type="Google" id="ProtNLM"/>
    </source>
</evidence>